<keyword evidence="7 8" id="KW-0539">Nucleus</keyword>
<dbReference type="RefSeq" id="XP_024691795.1">
    <property type="nucleotide sequence ID" value="XM_024838936.1"/>
</dbReference>
<evidence type="ECO:0000256" key="3">
    <source>
        <dbReference type="ARBA" id="ARBA00022895"/>
    </source>
</evidence>
<dbReference type="CDD" id="cd11653">
    <property type="entry name" value="rap1_RCT"/>
    <property type="match status" value="1"/>
</dbReference>
<dbReference type="GeneID" id="36546460"/>
<evidence type="ECO:0000256" key="2">
    <source>
        <dbReference type="ARBA" id="ARBA00022454"/>
    </source>
</evidence>
<dbReference type="Proteomes" id="UP000234254">
    <property type="component" value="Unassembled WGS sequence"/>
</dbReference>
<dbReference type="InterPro" id="IPR015010">
    <property type="entry name" value="TERF2IP_Myb"/>
</dbReference>
<protein>
    <recommendedName>
        <fullName evidence="8">DNA-binding protein RAP1</fullName>
    </recommendedName>
</protein>
<dbReference type="VEuPathDB" id="FungiDB:P168DRAFT_305521"/>
<feature type="region of interest" description="Disordered" evidence="9">
    <location>
        <begin position="161"/>
        <end position="285"/>
    </location>
</feature>
<dbReference type="GO" id="GO:0031848">
    <property type="term" value="P:protection from non-homologous end joining at telomere"/>
    <property type="evidence" value="ECO:0007669"/>
    <property type="project" value="TreeGrafter"/>
</dbReference>
<feature type="domain" description="TRF2-interacting telomeric protein/Rap1 C-terminal" evidence="11">
    <location>
        <begin position="328"/>
        <end position="402"/>
    </location>
</feature>
<dbReference type="Pfam" id="PF16589">
    <property type="entry name" value="BRCT_2"/>
    <property type="match status" value="1"/>
</dbReference>
<organism evidence="13 14">
    <name type="scientific">Aspergillus campestris (strain IBT 28561)</name>
    <dbReference type="NCBI Taxonomy" id="1392248"/>
    <lineage>
        <taxon>Eukaryota</taxon>
        <taxon>Fungi</taxon>
        <taxon>Dikarya</taxon>
        <taxon>Ascomycota</taxon>
        <taxon>Pezizomycotina</taxon>
        <taxon>Eurotiomycetes</taxon>
        <taxon>Eurotiomycetidae</taxon>
        <taxon>Eurotiales</taxon>
        <taxon>Aspergillaceae</taxon>
        <taxon>Aspergillus</taxon>
        <taxon>Aspergillus subgen. Circumdati</taxon>
    </lineage>
</organism>
<dbReference type="InterPro" id="IPR001357">
    <property type="entry name" value="BRCT_dom"/>
</dbReference>
<evidence type="ECO:0000256" key="9">
    <source>
        <dbReference type="SAM" id="MobiDB-lite"/>
    </source>
</evidence>
<dbReference type="InterPro" id="IPR038104">
    <property type="entry name" value="Rap1_C_sf"/>
</dbReference>
<keyword evidence="3 8" id="KW-0779">Telomere</keyword>
<dbReference type="InterPro" id="IPR009057">
    <property type="entry name" value="Homeodomain-like_sf"/>
</dbReference>
<gene>
    <name evidence="13" type="ORF">P168DRAFT_305521</name>
</gene>
<comment type="subcellular location">
    <subcellularLocation>
        <location evidence="8">Nucleus</location>
    </subcellularLocation>
    <subcellularLocation>
        <location evidence="8">Chromosome</location>
        <location evidence="8">Telomere</location>
    </subcellularLocation>
</comment>
<dbReference type="Pfam" id="PF11626">
    <property type="entry name" value="Rap1_C"/>
    <property type="match status" value="1"/>
</dbReference>
<sequence length="412" mass="46573">MVEEVGDGHDGLFKGKQFWLSHNVPQRGRFKDLIKNNGGILRLYEKDADIRLVDHLRKNLPPDTHSYKFVEDSVKQGKMQDLRKYEAGPSAPRPVGATNIPSRNHKRAYTIEDDQILWDWMQPYEEQGTAPISGNLIYQDLAARYPQHTFQSWRDRYLKRLRGKDRPGGKTYLAPGALASSNTEEQRPPVRDNSQQEAPANPEDKKRKRSPQANPEHRNAETTPSPSHKRRPKPTAKAPEERVTRTQETRPQTSEAPSTPIPNKSNANAAAQAQNAQIPPPPVVDNDFDTTLLQLPFFPGSPEPEEAPPQDIDTWIDERLRTGKAKDEDQIVEALRRASMDPVLADRVLESLAAGRGIPDNMPGVWTPDDDRDMESADGRRVNRVIQKHGSEAFDNRWEYLNMARATGLEGN</sequence>
<feature type="compositionally biased region" description="Polar residues" evidence="9">
    <location>
        <begin position="249"/>
        <end position="265"/>
    </location>
</feature>
<dbReference type="InterPro" id="IPR039595">
    <property type="entry name" value="TE2IP/Rap1"/>
</dbReference>
<keyword evidence="2 8" id="KW-0158">Chromosome</keyword>
<dbReference type="GO" id="GO:0010833">
    <property type="term" value="P:telomere maintenance via telomere lengthening"/>
    <property type="evidence" value="ECO:0007669"/>
    <property type="project" value="UniProtKB-UniRule"/>
</dbReference>
<evidence type="ECO:0000256" key="4">
    <source>
        <dbReference type="ARBA" id="ARBA00023015"/>
    </source>
</evidence>
<evidence type="ECO:0000256" key="6">
    <source>
        <dbReference type="ARBA" id="ARBA00023163"/>
    </source>
</evidence>
<keyword evidence="6" id="KW-0804">Transcription</keyword>
<dbReference type="GO" id="GO:0070187">
    <property type="term" value="C:shelterin complex"/>
    <property type="evidence" value="ECO:0007669"/>
    <property type="project" value="TreeGrafter"/>
</dbReference>
<feature type="domain" description="TERF2-interacting telomeric protein 1 Myb" evidence="10">
    <location>
        <begin position="109"/>
        <end position="168"/>
    </location>
</feature>
<dbReference type="SUPFAM" id="SSF46689">
    <property type="entry name" value="Homeodomain-like"/>
    <property type="match status" value="1"/>
</dbReference>
<evidence type="ECO:0000259" key="12">
    <source>
        <dbReference type="Pfam" id="PF16589"/>
    </source>
</evidence>
<keyword evidence="5" id="KW-0010">Activator</keyword>
<dbReference type="Gene3D" id="1.10.10.2170">
    <property type="match status" value="1"/>
</dbReference>
<name>A0A2I1D020_ASPC2</name>
<dbReference type="CDD" id="cd11655">
    <property type="entry name" value="rap1_myb-like"/>
    <property type="match status" value="1"/>
</dbReference>
<evidence type="ECO:0000256" key="1">
    <source>
        <dbReference type="ARBA" id="ARBA00010467"/>
    </source>
</evidence>
<dbReference type="EMBL" id="MSFM01000008">
    <property type="protein sequence ID" value="PKY03201.1"/>
    <property type="molecule type" value="Genomic_DNA"/>
</dbReference>
<dbReference type="GO" id="GO:0042162">
    <property type="term" value="F:telomeric DNA binding"/>
    <property type="evidence" value="ECO:0007669"/>
    <property type="project" value="TreeGrafter"/>
</dbReference>
<dbReference type="Pfam" id="PF08914">
    <property type="entry name" value="Myb_Rap1"/>
    <property type="match status" value="1"/>
</dbReference>
<dbReference type="AlphaFoldDB" id="A0A2I1D020"/>
<reference evidence="13" key="1">
    <citation type="submission" date="2016-12" db="EMBL/GenBank/DDBJ databases">
        <title>The genomes of Aspergillus section Nigri reveals drivers in fungal speciation.</title>
        <authorList>
            <consortium name="DOE Joint Genome Institute"/>
            <person name="Vesth T.C."/>
            <person name="Nybo J."/>
            <person name="Theobald S."/>
            <person name="Brandl J."/>
            <person name="Frisvad J.C."/>
            <person name="Nielsen K.F."/>
            <person name="Lyhne E.K."/>
            <person name="Kogle M.E."/>
            <person name="Kuo A."/>
            <person name="Riley R."/>
            <person name="Clum A."/>
            <person name="Nolan M."/>
            <person name="Lipzen A."/>
            <person name="Salamov A."/>
            <person name="Henrissat B."/>
            <person name="Wiebenga A."/>
            <person name="De vries R.P."/>
            <person name="Grigoriev I.V."/>
            <person name="Mortensen U.H."/>
            <person name="Andersen M.R."/>
            <person name="Baker S.E."/>
        </authorList>
    </citation>
    <scope>NUCLEOTIDE SEQUENCE</scope>
    <source>
        <strain evidence="13">IBT 28561</strain>
    </source>
</reference>
<evidence type="ECO:0000259" key="10">
    <source>
        <dbReference type="Pfam" id="PF08914"/>
    </source>
</evidence>
<keyword evidence="14" id="KW-1185">Reference proteome</keyword>
<dbReference type="PANTHER" id="PTHR16466">
    <property type="entry name" value="TELOMERE REPEAT-BINDING FACTOR 2-INTERACTING PROTEIN 1"/>
    <property type="match status" value="1"/>
</dbReference>
<feature type="region of interest" description="Disordered" evidence="9">
    <location>
        <begin position="356"/>
        <end position="376"/>
    </location>
</feature>
<dbReference type="InterPro" id="IPR021661">
    <property type="entry name" value="Rap1_C"/>
</dbReference>
<dbReference type="PANTHER" id="PTHR16466:SF6">
    <property type="entry name" value="TELOMERIC REPEAT-BINDING FACTOR 2-INTERACTING PROTEIN 1"/>
    <property type="match status" value="1"/>
</dbReference>
<keyword evidence="4" id="KW-0805">Transcription regulation</keyword>
<evidence type="ECO:0000313" key="14">
    <source>
        <dbReference type="Proteomes" id="UP000234254"/>
    </source>
</evidence>
<comment type="subunit">
    <text evidence="8">Homodimer.</text>
</comment>
<evidence type="ECO:0000256" key="7">
    <source>
        <dbReference type="ARBA" id="ARBA00023242"/>
    </source>
</evidence>
<proteinExistence type="inferred from homology"/>
<evidence type="ECO:0000313" key="13">
    <source>
        <dbReference type="EMBL" id="PKY03201.1"/>
    </source>
</evidence>
<evidence type="ECO:0000256" key="8">
    <source>
        <dbReference type="RuleBase" id="RU367107"/>
    </source>
</evidence>
<accession>A0A2I1D020</accession>
<evidence type="ECO:0000259" key="11">
    <source>
        <dbReference type="Pfam" id="PF11626"/>
    </source>
</evidence>
<feature type="compositionally biased region" description="Basic and acidic residues" evidence="9">
    <location>
        <begin position="238"/>
        <end position="248"/>
    </location>
</feature>
<feature type="compositionally biased region" description="Low complexity" evidence="9">
    <location>
        <begin position="266"/>
        <end position="277"/>
    </location>
</feature>
<comment type="function">
    <text evidence="8">Involved in the regulation of telomere length, clustering and has a specific role in telomere position effect (TPE).</text>
</comment>
<evidence type="ECO:0000256" key="5">
    <source>
        <dbReference type="ARBA" id="ARBA00023159"/>
    </source>
</evidence>
<dbReference type="OrthoDB" id="435460at2759"/>
<comment type="caution">
    <text evidence="13">The sequence shown here is derived from an EMBL/GenBank/DDBJ whole genome shotgun (WGS) entry which is preliminary data.</text>
</comment>
<dbReference type="Gene3D" id="1.10.10.60">
    <property type="entry name" value="Homeodomain-like"/>
    <property type="match status" value="1"/>
</dbReference>
<feature type="domain" description="BRCT" evidence="12">
    <location>
        <begin position="12"/>
        <end position="86"/>
    </location>
</feature>
<comment type="similarity">
    <text evidence="1 8">Belongs to the RAP1 family.</text>
</comment>